<keyword evidence="1 5" id="KW-1003">Cell membrane</keyword>
<feature type="compositionally biased region" description="Low complexity" evidence="6">
    <location>
        <begin position="913"/>
        <end position="940"/>
    </location>
</feature>
<sequence length="1001" mass="108589">MTSAATATKSPRRSALGPTIIVLAVIVVAFFLASGLVTEWLWFDQLGVSQVLRTQWVSRAVLFLIGLLVLGGAVYLNLQLAYRSRPVYAPTTPEQRNLDRYREAIEPLRRVALIAVPVVLGLFGGIAANSQWQTMLLWLNGEPFGEVDPQFGIDLSFYTFTLPAVRFWVSFLMAAVFLAAVGALVTHYLYGGLQVVPEAGMTRAARIHLGVLAAVFALLLGVSYWLDRYSLLSQERDRFDGAGYTDIHAVLPGREILAGIAVVVAVMFVVATLRGTWKLPAVAVGLMVVAAIVIGGIYPALIQRFQVVPNEQRLEQPFIQRNIDATLTAYGLEDVKKIKYDATLDPEAGALREDAESTASIRLMDPTIISPTFRQLQQIRQYYTFPKDLSVDRYELDGTSQDTVISVRELNLDGLRESNWVNNHTIYTHGYGVVAAYGNTARADGQPSFFEGDIPSQGLLGDYEPRIYFGQESPVYSIVGAPEGSEPREVDYPSDEDAGEVKTTYTGDGGPVVDNLFLKTLFALKFGSQEILFSDSVTPVSQVLWDRDPRVRVEKVAPFLTVDSRTYPAVVDTDGDGTKEVVWIVDAYTTSNDYPYSKREQLQDATIDSSLIGADGQAQIVTSLPESVNYIRNSVKAVVNAYDGSVTLYAWDTEDPVLASWSKVYPGLVEPYTEMSGDLMSHVRYPEDMFKVQRTILNRYHVTDAQQFFTQADFWRTPSDPTETGSTPQPPYYLTLRMPDQDESAFSLTTSFILDDDQRNVLRGFAAVDGDAGGEAGVKADGYGTIRLLEVASGTAVPGPGQVQNNFKSDQDAANILNILNSQGSQAVSGNLLTLPVGGGFLYVQPVYAQASSGTRYPLLRYVLVAFGDKVGFATTLDEALNQVFEGESGAEAGDAGVEPIEPIEPGEDGEPTEQPTDGATPSPTPTATSATPGSSGSGDFDLSTPGGRLGQALADAKEAMDASRQAQVDGDWAAYGRAQDALNEALGRAITAQEELDAAG</sequence>
<evidence type="ECO:0000313" key="8">
    <source>
        <dbReference type="Proteomes" id="UP000275356"/>
    </source>
</evidence>
<proteinExistence type="inferred from homology"/>
<dbReference type="AlphaFoldDB" id="A0A3N2DCL2"/>
<organism evidence="7 8">
    <name type="scientific">Salana multivorans</name>
    <dbReference type="NCBI Taxonomy" id="120377"/>
    <lineage>
        <taxon>Bacteria</taxon>
        <taxon>Bacillati</taxon>
        <taxon>Actinomycetota</taxon>
        <taxon>Actinomycetes</taxon>
        <taxon>Micrococcales</taxon>
        <taxon>Beutenbergiaceae</taxon>
        <taxon>Salana</taxon>
    </lineage>
</organism>
<dbReference type="HAMAP" id="MF_01600">
    <property type="entry name" value="UPF0182"/>
    <property type="match status" value="1"/>
</dbReference>
<feature type="compositionally biased region" description="Low complexity" evidence="6">
    <location>
        <begin position="888"/>
        <end position="901"/>
    </location>
</feature>
<evidence type="ECO:0000313" key="7">
    <source>
        <dbReference type="EMBL" id="ROR97529.1"/>
    </source>
</evidence>
<evidence type="ECO:0000256" key="1">
    <source>
        <dbReference type="ARBA" id="ARBA00022475"/>
    </source>
</evidence>
<comment type="similarity">
    <text evidence="5">Belongs to the UPF0182 family.</text>
</comment>
<feature type="transmembrane region" description="Helical" evidence="5">
    <location>
        <begin position="256"/>
        <end position="273"/>
    </location>
</feature>
<comment type="caution">
    <text evidence="7">The sequence shown here is derived from an EMBL/GenBank/DDBJ whole genome shotgun (WGS) entry which is preliminary data.</text>
</comment>
<feature type="transmembrane region" description="Helical" evidence="5">
    <location>
        <begin position="111"/>
        <end position="132"/>
    </location>
</feature>
<feature type="transmembrane region" description="Helical" evidence="5">
    <location>
        <begin position="280"/>
        <end position="301"/>
    </location>
</feature>
<keyword evidence="2 5" id="KW-0812">Transmembrane</keyword>
<feature type="region of interest" description="Disordered" evidence="6">
    <location>
        <begin position="888"/>
        <end position="967"/>
    </location>
</feature>
<dbReference type="PANTHER" id="PTHR39344:SF1">
    <property type="entry name" value="UPF0182 PROTEIN SLL1060"/>
    <property type="match status" value="1"/>
</dbReference>
<name>A0A3N2DCL2_9MICO</name>
<evidence type="ECO:0000256" key="2">
    <source>
        <dbReference type="ARBA" id="ARBA00022692"/>
    </source>
</evidence>
<dbReference type="PANTHER" id="PTHR39344">
    <property type="entry name" value="UPF0182 PROTEIN SLL1060"/>
    <property type="match status" value="1"/>
</dbReference>
<accession>A0A3N2DCL2</accession>
<keyword evidence="4 5" id="KW-0472">Membrane</keyword>
<feature type="transmembrane region" description="Helical" evidence="5">
    <location>
        <begin position="207"/>
        <end position="226"/>
    </location>
</feature>
<dbReference type="RefSeq" id="WP_245967997.1">
    <property type="nucleotide sequence ID" value="NZ_RKHQ01000001.1"/>
</dbReference>
<evidence type="ECO:0000256" key="4">
    <source>
        <dbReference type="ARBA" id="ARBA00023136"/>
    </source>
</evidence>
<keyword evidence="3 5" id="KW-1133">Transmembrane helix</keyword>
<feature type="transmembrane region" description="Helical" evidence="5">
    <location>
        <begin position="15"/>
        <end position="36"/>
    </location>
</feature>
<dbReference type="Proteomes" id="UP000275356">
    <property type="component" value="Unassembled WGS sequence"/>
</dbReference>
<protein>
    <recommendedName>
        <fullName evidence="5">UPF0182 protein EDD28_2128</fullName>
    </recommendedName>
</protein>
<feature type="transmembrane region" description="Helical" evidence="5">
    <location>
        <begin position="165"/>
        <end position="186"/>
    </location>
</feature>
<feature type="transmembrane region" description="Helical" evidence="5">
    <location>
        <begin position="56"/>
        <end position="78"/>
    </location>
</feature>
<dbReference type="GO" id="GO:0005886">
    <property type="term" value="C:plasma membrane"/>
    <property type="evidence" value="ECO:0007669"/>
    <property type="project" value="UniProtKB-SubCell"/>
</dbReference>
<keyword evidence="8" id="KW-1185">Reference proteome</keyword>
<evidence type="ECO:0000256" key="6">
    <source>
        <dbReference type="SAM" id="MobiDB-lite"/>
    </source>
</evidence>
<evidence type="ECO:0000256" key="5">
    <source>
        <dbReference type="HAMAP-Rule" id="MF_01600"/>
    </source>
</evidence>
<dbReference type="Pfam" id="PF03699">
    <property type="entry name" value="UPF0182"/>
    <property type="match status" value="1"/>
</dbReference>
<dbReference type="InterPro" id="IPR005372">
    <property type="entry name" value="UPF0182"/>
</dbReference>
<gene>
    <name evidence="7" type="ORF">EDD28_2128</name>
</gene>
<dbReference type="EMBL" id="RKHQ01000001">
    <property type="protein sequence ID" value="ROR97529.1"/>
    <property type="molecule type" value="Genomic_DNA"/>
</dbReference>
<reference evidence="7 8" key="1">
    <citation type="submission" date="2018-11" db="EMBL/GenBank/DDBJ databases">
        <title>Sequencing the genomes of 1000 actinobacteria strains.</title>
        <authorList>
            <person name="Klenk H.-P."/>
        </authorList>
    </citation>
    <scope>NUCLEOTIDE SEQUENCE [LARGE SCALE GENOMIC DNA]</scope>
    <source>
        <strain evidence="7 8">DSM 13521</strain>
    </source>
</reference>
<dbReference type="GO" id="GO:0005576">
    <property type="term" value="C:extracellular region"/>
    <property type="evidence" value="ECO:0007669"/>
    <property type="project" value="TreeGrafter"/>
</dbReference>
<comment type="subcellular location">
    <subcellularLocation>
        <location evidence="5">Cell membrane</location>
        <topology evidence="5">Multi-pass membrane protein</topology>
    </subcellularLocation>
</comment>
<evidence type="ECO:0000256" key="3">
    <source>
        <dbReference type="ARBA" id="ARBA00022989"/>
    </source>
</evidence>